<name>A0ABZ2MAD5_9BACT</name>
<feature type="domain" description="Protein kinase" evidence="6">
    <location>
        <begin position="1"/>
        <end position="264"/>
    </location>
</feature>
<feature type="transmembrane region" description="Helical" evidence="5">
    <location>
        <begin position="316"/>
        <end position="334"/>
    </location>
</feature>
<evidence type="ECO:0000256" key="4">
    <source>
        <dbReference type="ARBA" id="ARBA00022840"/>
    </source>
</evidence>
<dbReference type="InterPro" id="IPR011009">
    <property type="entry name" value="Kinase-like_dom_sf"/>
</dbReference>
<dbReference type="Pfam" id="PF00069">
    <property type="entry name" value="Pkinase"/>
    <property type="match status" value="1"/>
</dbReference>
<keyword evidence="8" id="KW-1185">Reference proteome</keyword>
<sequence>MARLLGVGPVSAAYEVYSGDEGRGEHAVLKLCTVEDKDAQRLFLRGVYAANRFRHPRVVPITQDGVDENGAPFVIRPWLEARSLAAVAAERTLTEHEVLRMGEQLLDALEMAHAHGITHGALTPTNLLLTPNGSVRLCDFAMTPSLSLEGPSGRASHADARDRLAEMRVSAFTAPERSSWQGARATEAGDVWSVGACMYFALCKRSPKGESANDDLLRDLPNISKATVAILHHALNPNPHDRYESAYAMLGDVRRAMSGRRPKLSFAEKPIPSGGYRSLAALTPPLGQPVDAALARIGRPSIADQEVRAIQRRGNVALVLAIVTLVGVATFVMVREKLADQHVRESPAAH</sequence>
<evidence type="ECO:0000256" key="1">
    <source>
        <dbReference type="ARBA" id="ARBA00022679"/>
    </source>
</evidence>
<keyword evidence="5" id="KW-0472">Membrane</keyword>
<evidence type="ECO:0000259" key="6">
    <source>
        <dbReference type="PROSITE" id="PS50011"/>
    </source>
</evidence>
<evidence type="ECO:0000313" key="7">
    <source>
        <dbReference type="EMBL" id="WXB19472.1"/>
    </source>
</evidence>
<dbReference type="PROSITE" id="PS50011">
    <property type="entry name" value="PROTEIN_KINASE_DOM"/>
    <property type="match status" value="1"/>
</dbReference>
<dbReference type="SUPFAM" id="SSF56112">
    <property type="entry name" value="Protein kinase-like (PK-like)"/>
    <property type="match status" value="1"/>
</dbReference>
<dbReference type="EMBL" id="CP089984">
    <property type="protein sequence ID" value="WXB19472.1"/>
    <property type="molecule type" value="Genomic_DNA"/>
</dbReference>
<keyword evidence="1" id="KW-0808">Transferase</keyword>
<protein>
    <submittedName>
        <fullName evidence="7">Protein kinase</fullName>
    </submittedName>
</protein>
<dbReference type="GO" id="GO:0016301">
    <property type="term" value="F:kinase activity"/>
    <property type="evidence" value="ECO:0007669"/>
    <property type="project" value="UniProtKB-KW"/>
</dbReference>
<dbReference type="InterPro" id="IPR000719">
    <property type="entry name" value="Prot_kinase_dom"/>
</dbReference>
<keyword evidence="2" id="KW-0547">Nucleotide-binding</keyword>
<keyword evidence="5" id="KW-1133">Transmembrane helix</keyword>
<accession>A0ABZ2MAD5</accession>
<dbReference type="PANTHER" id="PTHR43289:SF6">
    <property type="entry name" value="SERINE_THREONINE-PROTEIN KINASE NEKL-3"/>
    <property type="match status" value="1"/>
</dbReference>
<organism evidence="7 8">
    <name type="scientific">Pendulispora albinea</name>
    <dbReference type="NCBI Taxonomy" id="2741071"/>
    <lineage>
        <taxon>Bacteria</taxon>
        <taxon>Pseudomonadati</taxon>
        <taxon>Myxococcota</taxon>
        <taxon>Myxococcia</taxon>
        <taxon>Myxococcales</taxon>
        <taxon>Sorangiineae</taxon>
        <taxon>Pendulisporaceae</taxon>
        <taxon>Pendulispora</taxon>
    </lineage>
</organism>
<dbReference type="Proteomes" id="UP001370348">
    <property type="component" value="Chromosome"/>
</dbReference>
<gene>
    <name evidence="7" type="ORF">LZC94_19865</name>
</gene>
<reference evidence="7 8" key="1">
    <citation type="submission" date="2021-12" db="EMBL/GenBank/DDBJ databases">
        <title>Discovery of the Pendulisporaceae a myxobacterial family with distinct sporulation behavior and unique specialized metabolism.</title>
        <authorList>
            <person name="Garcia R."/>
            <person name="Popoff A."/>
            <person name="Bader C.D."/>
            <person name="Loehr J."/>
            <person name="Walesch S."/>
            <person name="Walt C."/>
            <person name="Boldt J."/>
            <person name="Bunk B."/>
            <person name="Haeckl F.J.F.P.J."/>
            <person name="Gunesch A.P."/>
            <person name="Birkelbach J."/>
            <person name="Nuebel U."/>
            <person name="Pietschmann T."/>
            <person name="Bach T."/>
            <person name="Mueller R."/>
        </authorList>
    </citation>
    <scope>NUCLEOTIDE SEQUENCE [LARGE SCALE GENOMIC DNA]</scope>
    <source>
        <strain evidence="7 8">MSr11954</strain>
    </source>
</reference>
<dbReference type="RefSeq" id="WP_394829087.1">
    <property type="nucleotide sequence ID" value="NZ_CP089984.1"/>
</dbReference>
<keyword evidence="4" id="KW-0067">ATP-binding</keyword>
<evidence type="ECO:0000313" key="8">
    <source>
        <dbReference type="Proteomes" id="UP001370348"/>
    </source>
</evidence>
<keyword evidence="3 7" id="KW-0418">Kinase</keyword>
<proteinExistence type="predicted"/>
<dbReference type="SMART" id="SM00220">
    <property type="entry name" value="S_TKc"/>
    <property type="match status" value="1"/>
</dbReference>
<evidence type="ECO:0000256" key="5">
    <source>
        <dbReference type="SAM" id="Phobius"/>
    </source>
</evidence>
<evidence type="ECO:0000256" key="3">
    <source>
        <dbReference type="ARBA" id="ARBA00022777"/>
    </source>
</evidence>
<evidence type="ECO:0000256" key="2">
    <source>
        <dbReference type="ARBA" id="ARBA00022741"/>
    </source>
</evidence>
<dbReference type="Gene3D" id="1.10.510.10">
    <property type="entry name" value="Transferase(Phosphotransferase) domain 1"/>
    <property type="match status" value="1"/>
</dbReference>
<dbReference type="PANTHER" id="PTHR43289">
    <property type="entry name" value="MITOGEN-ACTIVATED PROTEIN KINASE KINASE KINASE 20-RELATED"/>
    <property type="match status" value="1"/>
</dbReference>
<keyword evidence="5" id="KW-0812">Transmembrane</keyword>